<dbReference type="InterPro" id="IPR032466">
    <property type="entry name" value="Metal_Hydrolase"/>
</dbReference>
<accession>A0ABY4CGH6</accession>
<dbReference type="Proteomes" id="UP000830116">
    <property type="component" value="Chromosome"/>
</dbReference>
<dbReference type="InterPro" id="IPR006680">
    <property type="entry name" value="Amidohydro-rel"/>
</dbReference>
<organism evidence="3 4">
    <name type="scientific">Bdellovibrio reynosensis</name>
    <dbReference type="NCBI Taxonomy" id="2835041"/>
    <lineage>
        <taxon>Bacteria</taxon>
        <taxon>Pseudomonadati</taxon>
        <taxon>Bdellovibrionota</taxon>
        <taxon>Bdellovibrionia</taxon>
        <taxon>Bdellovibrionales</taxon>
        <taxon>Pseudobdellovibrionaceae</taxon>
        <taxon>Bdellovibrio</taxon>
    </lineage>
</organism>
<dbReference type="RefSeq" id="WP_243540725.1">
    <property type="nucleotide sequence ID" value="NZ_CP093442.1"/>
</dbReference>
<dbReference type="InterPro" id="IPR050378">
    <property type="entry name" value="Metallo-dep_Hydrolases_sf"/>
</dbReference>
<dbReference type="PANTHER" id="PTHR11647:SF1">
    <property type="entry name" value="COLLAPSIN RESPONSE MEDIATOR PROTEIN"/>
    <property type="match status" value="1"/>
</dbReference>
<evidence type="ECO:0000313" key="3">
    <source>
        <dbReference type="EMBL" id="UOF02906.1"/>
    </source>
</evidence>
<comment type="cofactor">
    <cofactor evidence="1">
        <name>Zn(2+)</name>
        <dbReference type="ChEBI" id="CHEBI:29105"/>
    </cofactor>
</comment>
<dbReference type="InterPro" id="IPR011059">
    <property type="entry name" value="Metal-dep_hydrolase_composite"/>
</dbReference>
<evidence type="ECO:0000256" key="1">
    <source>
        <dbReference type="ARBA" id="ARBA00001947"/>
    </source>
</evidence>
<evidence type="ECO:0000259" key="2">
    <source>
        <dbReference type="Pfam" id="PF01979"/>
    </source>
</evidence>
<name>A0ABY4CGH6_9BACT</name>
<sequence length="385" mass="42604">MILIEGGEVFSPEPKGELNVLVGTEKIIHVGAYKDISALKLIDQDLETLDARNCYVIPGLIDPHEHLSGGSGEDGFSTQTPCIYSHELVKGGITTVVGCLGSDTITKNMAHLLARVKSFVEIGFSALCYTGGYEVPPRCLTSDVRTDILFVKEIIGVGEVALSDERSRDPDLNQLAKIVADARVAGMLSKKAGLTHFHIGEGKNGLKHIFELMEEYEIEARYLYPTHLNRNDRLLAEGAKLTKKGCFVDIDISEEDAFECLKTFVSHGGHKDKMTFSTDASVNSPETLFSQVRDCFVNHGLDLTEALGYVTKNTAEVLQLKDKGSLAAKKDADILIVDKKDFAIRSMISRGRVLFKDGKIKYVDPQENESKREFHYRGNERPYTK</sequence>
<keyword evidence="4" id="KW-1185">Reference proteome</keyword>
<dbReference type="Gene3D" id="2.30.40.10">
    <property type="entry name" value="Urease, subunit C, domain 1"/>
    <property type="match status" value="1"/>
</dbReference>
<gene>
    <name evidence="3" type="ORF">MNR06_08060</name>
</gene>
<dbReference type="EMBL" id="CP093442">
    <property type="protein sequence ID" value="UOF02906.1"/>
    <property type="molecule type" value="Genomic_DNA"/>
</dbReference>
<feature type="domain" description="Amidohydrolase-related" evidence="2">
    <location>
        <begin position="55"/>
        <end position="353"/>
    </location>
</feature>
<dbReference type="Pfam" id="PF01979">
    <property type="entry name" value="Amidohydro_1"/>
    <property type="match status" value="1"/>
</dbReference>
<reference evidence="3" key="1">
    <citation type="submission" date="2022-03" db="EMBL/GenBank/DDBJ databases">
        <title>Genome Identification and Characterization of new species Bdellovibrio reynosense LBG001 sp. nov. from a Mexico soil sample.</title>
        <authorList>
            <person name="Camilli A."/>
            <person name="Ajao Y."/>
            <person name="Guo X."/>
        </authorList>
    </citation>
    <scope>NUCLEOTIDE SEQUENCE</scope>
    <source>
        <strain evidence="3">LBG001</strain>
    </source>
</reference>
<proteinExistence type="predicted"/>
<dbReference type="Gene3D" id="3.20.20.140">
    <property type="entry name" value="Metal-dependent hydrolases"/>
    <property type="match status" value="1"/>
</dbReference>
<protein>
    <submittedName>
        <fullName evidence="3">Amidohydrolase family protein</fullName>
    </submittedName>
</protein>
<dbReference type="SUPFAM" id="SSF51556">
    <property type="entry name" value="Metallo-dependent hydrolases"/>
    <property type="match status" value="1"/>
</dbReference>
<dbReference type="SUPFAM" id="SSF51338">
    <property type="entry name" value="Composite domain of metallo-dependent hydrolases"/>
    <property type="match status" value="1"/>
</dbReference>
<evidence type="ECO:0000313" key="4">
    <source>
        <dbReference type="Proteomes" id="UP000830116"/>
    </source>
</evidence>
<dbReference type="PANTHER" id="PTHR11647">
    <property type="entry name" value="HYDRANTOINASE/DIHYDROPYRIMIDINASE FAMILY MEMBER"/>
    <property type="match status" value="1"/>
</dbReference>